<organism evidence="1 2">
    <name type="scientific">Holothuria leucospilota</name>
    <name type="common">Black long sea cucumber</name>
    <name type="synonym">Mertensiothuria leucospilota</name>
    <dbReference type="NCBI Taxonomy" id="206669"/>
    <lineage>
        <taxon>Eukaryota</taxon>
        <taxon>Metazoa</taxon>
        <taxon>Echinodermata</taxon>
        <taxon>Eleutherozoa</taxon>
        <taxon>Echinozoa</taxon>
        <taxon>Holothuroidea</taxon>
        <taxon>Aspidochirotacea</taxon>
        <taxon>Aspidochirotida</taxon>
        <taxon>Holothuriidae</taxon>
        <taxon>Holothuria</taxon>
    </lineage>
</organism>
<reference evidence="1" key="1">
    <citation type="submission" date="2021-10" db="EMBL/GenBank/DDBJ databases">
        <title>Tropical sea cucumber genome reveals ecological adaptation and Cuvierian tubules defense mechanism.</title>
        <authorList>
            <person name="Chen T."/>
        </authorList>
    </citation>
    <scope>NUCLEOTIDE SEQUENCE</scope>
    <source>
        <strain evidence="1">Nanhai2018</strain>
        <tissue evidence="1">Muscle</tissue>
    </source>
</reference>
<dbReference type="AlphaFoldDB" id="A0A9Q0YMQ3"/>
<evidence type="ECO:0000313" key="1">
    <source>
        <dbReference type="EMBL" id="KAJ8025284.1"/>
    </source>
</evidence>
<accession>A0A9Q0YMQ3</accession>
<dbReference type="EMBL" id="JAIZAY010000018">
    <property type="protein sequence ID" value="KAJ8025284.1"/>
    <property type="molecule type" value="Genomic_DNA"/>
</dbReference>
<gene>
    <name evidence="1" type="ORF">HOLleu_35452</name>
</gene>
<proteinExistence type="predicted"/>
<evidence type="ECO:0000313" key="2">
    <source>
        <dbReference type="Proteomes" id="UP001152320"/>
    </source>
</evidence>
<sequence length="257" mass="28129">MTNPSTMPQESPAGYQAAGSIAKADLFMTLSDGNEMVCSLDDGKTTLIKRGRSGQILEVKTIEHLRNLELPQVVQELKGKLLNVLDFNGLDLPVPNGLPVVDPNLGLLKDNDLASPLVSCTEDQITNSVGPLTGYFEKATPVGSQRPESATEERFHDNDAEDSFSITAEANNLHLAGSEGYFQPATPVPSSQREWLSAFLDNEAISSPNRPEGREPRYPSSFEFCSSVTETERSLERDIENSLLWGEANFESRIPDD</sequence>
<protein>
    <submittedName>
        <fullName evidence="1">Uncharacterized protein</fullName>
    </submittedName>
</protein>
<name>A0A9Q0YMQ3_HOLLE</name>
<keyword evidence="2" id="KW-1185">Reference proteome</keyword>
<comment type="caution">
    <text evidence="1">The sequence shown here is derived from an EMBL/GenBank/DDBJ whole genome shotgun (WGS) entry which is preliminary data.</text>
</comment>
<dbReference type="Proteomes" id="UP001152320">
    <property type="component" value="Chromosome 18"/>
</dbReference>